<feature type="domain" description="ATPase AAA-type core" evidence="1">
    <location>
        <begin position="30"/>
        <end position="363"/>
    </location>
</feature>
<dbReference type="Pfam" id="PF13304">
    <property type="entry name" value="AAA_21"/>
    <property type="match status" value="1"/>
</dbReference>
<organism evidence="2">
    <name type="scientific">termite gut metagenome</name>
    <dbReference type="NCBI Taxonomy" id="433724"/>
    <lineage>
        <taxon>unclassified sequences</taxon>
        <taxon>metagenomes</taxon>
        <taxon>organismal metagenomes</taxon>
    </lineage>
</organism>
<dbReference type="PANTHER" id="PTHR43581:SF4">
    <property type="entry name" value="ATP_GTP PHOSPHATASE"/>
    <property type="match status" value="1"/>
</dbReference>
<dbReference type="AlphaFoldDB" id="A0A5J4R177"/>
<reference evidence="2" key="1">
    <citation type="submission" date="2019-03" db="EMBL/GenBank/DDBJ databases">
        <title>Single cell metagenomics reveals metabolic interactions within the superorganism composed of flagellate Streblomastix strix and complex community of Bacteroidetes bacteria on its surface.</title>
        <authorList>
            <person name="Treitli S.C."/>
            <person name="Kolisko M."/>
            <person name="Husnik F."/>
            <person name="Keeling P."/>
            <person name="Hampl V."/>
        </authorList>
    </citation>
    <scope>NUCLEOTIDE SEQUENCE</scope>
    <source>
        <strain evidence="2">STM</strain>
    </source>
</reference>
<comment type="caution">
    <text evidence="2">The sequence shown here is derived from an EMBL/GenBank/DDBJ whole genome shotgun (WGS) entry which is preliminary data.</text>
</comment>
<gene>
    <name evidence="2" type="ORF">EZS27_023357</name>
</gene>
<dbReference type="EMBL" id="SNRY01001950">
    <property type="protein sequence ID" value="KAA6327676.1"/>
    <property type="molecule type" value="Genomic_DNA"/>
</dbReference>
<evidence type="ECO:0000259" key="1">
    <source>
        <dbReference type="Pfam" id="PF13304"/>
    </source>
</evidence>
<dbReference type="GO" id="GO:0016887">
    <property type="term" value="F:ATP hydrolysis activity"/>
    <property type="evidence" value="ECO:0007669"/>
    <property type="project" value="InterPro"/>
</dbReference>
<accession>A0A5J4R177</accession>
<sequence length="429" mass="48640">MTIDTIKIGGITNIGETILSLDGMSALIAPNNYGKSNVLKAIRFGIDFMGGSTKRKKSQMNFRPVIPINVQLEGSSFSFEIEGSLVWDKNLYNYLYGYSFEWAKTKEHDKGARIVEEHLKLKEEHESKYKSYISRNEALSCYLTSSTGHCSKTLPLMNDQLAINKLNNFDELFYVGVIHILNSLEIAQINTLENPDQYFNLITSDDDINEYSLAFPKNAKIGFFMNSLKKLDPDRYALLKNAVLDLLPNIEDFDPIQVELKKENNETENKLPFRLPDTFYDIQVKEIYNNQYTSIGNISSGCKKILYVLTLTLAAEINKIPLITFEELENSVHSRLLQNLLTTLSVLSGDTKILITSHSPYLVKYLKPNQLKLGLPNSKGTAEFKELKAAKINKLLRLASAEETSLGEYLFDLMLNATEDTGLLDEYFL</sequence>
<protein>
    <recommendedName>
        <fullName evidence="1">ATPase AAA-type core domain-containing protein</fullName>
    </recommendedName>
</protein>
<dbReference type="SUPFAM" id="SSF52540">
    <property type="entry name" value="P-loop containing nucleoside triphosphate hydrolases"/>
    <property type="match status" value="1"/>
</dbReference>
<dbReference type="InterPro" id="IPR027417">
    <property type="entry name" value="P-loop_NTPase"/>
</dbReference>
<proteinExistence type="predicted"/>
<dbReference type="GO" id="GO:0005524">
    <property type="term" value="F:ATP binding"/>
    <property type="evidence" value="ECO:0007669"/>
    <property type="project" value="InterPro"/>
</dbReference>
<dbReference type="Gene3D" id="3.40.50.300">
    <property type="entry name" value="P-loop containing nucleotide triphosphate hydrolases"/>
    <property type="match status" value="1"/>
</dbReference>
<name>A0A5J4R177_9ZZZZ</name>
<dbReference type="PANTHER" id="PTHR43581">
    <property type="entry name" value="ATP/GTP PHOSPHATASE"/>
    <property type="match status" value="1"/>
</dbReference>
<dbReference type="InterPro" id="IPR003959">
    <property type="entry name" value="ATPase_AAA_core"/>
</dbReference>
<evidence type="ECO:0000313" key="2">
    <source>
        <dbReference type="EMBL" id="KAA6327676.1"/>
    </source>
</evidence>
<dbReference type="InterPro" id="IPR051396">
    <property type="entry name" value="Bact_Antivir_Def_Nuclease"/>
</dbReference>